<dbReference type="Pfam" id="PF15633">
    <property type="entry name" value="Tox-ART-HYD1"/>
    <property type="match status" value="1"/>
</dbReference>
<sequence length="389" mass="41864">MFADPGGVIRTVGRYDTANSVWLLQHRLTDEFGNLYALVGDVAGLADAYHTQGYFMTEYNQRPLAVRLLFVAVAVVCFGQAYRIAAAVGGRAEAASVAQASTVSTPSLPRYVEKPIEEIRAGDLVLGRNEVTGELASKRVVRTFQRTSDHICELTIRSASGGLQTIETTDEHPFWVADSGWVPAAELSPGAKLLDSHGGTSTLVASTHIPRSDGVPVYNFEVDDWHTYHVKAGHATGPPLLVHNNCVNPYHARAPGGGVFVDLDTSLGGNAGAPNSAARRTVFHYTDEAGQQGILSSKQLNASTKAANPKDVRYGNGQYVSDFVPGTKTPAQLSREFLGQPFQGRRFTHYVEIDVTDLNVVKGRNGVYVIPNDTPLDISSRVISSGKTP</sequence>
<evidence type="ECO:0000313" key="4">
    <source>
        <dbReference type="Proteomes" id="UP000319383"/>
    </source>
</evidence>
<accession>A0A517ZLW1</accession>
<feature type="domain" description="Tox-ART-HYD1" evidence="2">
    <location>
        <begin position="282"/>
        <end position="381"/>
    </location>
</feature>
<protein>
    <recommendedName>
        <fullName evidence="2">Tox-ART-HYD1 domain-containing protein</fullName>
    </recommendedName>
</protein>
<dbReference type="InterPro" id="IPR028920">
    <property type="entry name" value="Tox-ART-HYD1_dom"/>
</dbReference>
<feature type="transmembrane region" description="Helical" evidence="1">
    <location>
        <begin position="64"/>
        <end position="82"/>
    </location>
</feature>
<dbReference type="Proteomes" id="UP000319383">
    <property type="component" value="Chromosome"/>
</dbReference>
<keyword evidence="1" id="KW-0812">Transmembrane</keyword>
<gene>
    <name evidence="3" type="ORF">Mal52_19110</name>
</gene>
<keyword evidence="4" id="KW-1185">Reference proteome</keyword>
<dbReference type="InterPro" id="IPR036844">
    <property type="entry name" value="Hint_dom_sf"/>
</dbReference>
<evidence type="ECO:0000259" key="2">
    <source>
        <dbReference type="Pfam" id="PF15633"/>
    </source>
</evidence>
<evidence type="ECO:0000313" key="3">
    <source>
        <dbReference type="EMBL" id="QDU43437.1"/>
    </source>
</evidence>
<dbReference type="SUPFAM" id="SSF51294">
    <property type="entry name" value="Hedgehog/intein (Hint) domain"/>
    <property type="match status" value="1"/>
</dbReference>
<organism evidence="3 4">
    <name type="scientific">Symmachiella dynata</name>
    <dbReference type="NCBI Taxonomy" id="2527995"/>
    <lineage>
        <taxon>Bacteria</taxon>
        <taxon>Pseudomonadati</taxon>
        <taxon>Planctomycetota</taxon>
        <taxon>Planctomycetia</taxon>
        <taxon>Planctomycetales</taxon>
        <taxon>Planctomycetaceae</taxon>
        <taxon>Symmachiella</taxon>
    </lineage>
</organism>
<proteinExistence type="predicted"/>
<dbReference type="Gene3D" id="2.170.16.10">
    <property type="entry name" value="Hedgehog/Intein (Hint) domain"/>
    <property type="match status" value="1"/>
</dbReference>
<dbReference type="KEGG" id="sdyn:Mal52_19110"/>
<evidence type="ECO:0000256" key="1">
    <source>
        <dbReference type="SAM" id="Phobius"/>
    </source>
</evidence>
<dbReference type="RefSeq" id="WP_145375545.1">
    <property type="nucleotide sequence ID" value="NZ_CP036276.1"/>
</dbReference>
<name>A0A517ZLW1_9PLAN</name>
<dbReference type="Pfam" id="PF07591">
    <property type="entry name" value="PT-HINT"/>
    <property type="match status" value="1"/>
</dbReference>
<keyword evidence="1" id="KW-0472">Membrane</keyword>
<dbReference type="AlphaFoldDB" id="A0A517ZLW1"/>
<keyword evidence="1" id="KW-1133">Transmembrane helix</keyword>
<dbReference type="EMBL" id="CP036276">
    <property type="protein sequence ID" value="QDU43437.1"/>
    <property type="molecule type" value="Genomic_DNA"/>
</dbReference>
<reference evidence="3 4" key="1">
    <citation type="submission" date="2019-02" db="EMBL/GenBank/DDBJ databases">
        <title>Deep-cultivation of Planctomycetes and their phenomic and genomic characterization uncovers novel biology.</title>
        <authorList>
            <person name="Wiegand S."/>
            <person name="Jogler M."/>
            <person name="Boedeker C."/>
            <person name="Pinto D."/>
            <person name="Vollmers J."/>
            <person name="Rivas-Marin E."/>
            <person name="Kohn T."/>
            <person name="Peeters S.H."/>
            <person name="Heuer A."/>
            <person name="Rast P."/>
            <person name="Oberbeckmann S."/>
            <person name="Bunk B."/>
            <person name="Jeske O."/>
            <person name="Meyerdierks A."/>
            <person name="Storesund J.E."/>
            <person name="Kallscheuer N."/>
            <person name="Luecker S."/>
            <person name="Lage O.M."/>
            <person name="Pohl T."/>
            <person name="Merkel B.J."/>
            <person name="Hornburger P."/>
            <person name="Mueller R.-W."/>
            <person name="Bruemmer F."/>
            <person name="Labrenz M."/>
            <person name="Spormann A.M."/>
            <person name="Op den Camp H."/>
            <person name="Overmann J."/>
            <person name="Amann R."/>
            <person name="Jetten M.S.M."/>
            <person name="Mascher T."/>
            <person name="Medema M.H."/>
            <person name="Devos D.P."/>
            <person name="Kaster A.-K."/>
            <person name="Ovreas L."/>
            <person name="Rohde M."/>
            <person name="Galperin M.Y."/>
            <person name="Jogler C."/>
        </authorList>
    </citation>
    <scope>NUCLEOTIDE SEQUENCE [LARGE SCALE GENOMIC DNA]</scope>
    <source>
        <strain evidence="3 4">Mal52</strain>
    </source>
</reference>